<reference evidence="7" key="1">
    <citation type="submission" date="2022-10" db="EMBL/GenBank/DDBJ databases">
        <title>Chitiniphilus purpureus sp. nov., a novel chitin-degrading bacterium isolated from crawfish pond sediment.</title>
        <authorList>
            <person name="Li K."/>
        </authorList>
    </citation>
    <scope>NUCLEOTIDE SEQUENCE</scope>
    <source>
        <strain evidence="7">CD1</strain>
    </source>
</reference>
<keyword evidence="2" id="KW-0238">DNA-binding</keyword>
<sequence length="297" mass="33234">MATIYQERFDIGPETVERLIGVHVFHRPSYPPMRNRGLFMCGISHAPGRFEVERIDPPFHVVLLPLAGQGELFGGEASRPVGPGEVGVLPARGRWGLRRTGEAPWHLVWFLLYDTPRWQHLQGVQPRVQRCADAQLLHDAVAVFHHEALRHLQQPSQAFAARALIVVTGLIERSLAPLHPDTGWSARLQSLFRRVDEQLGEPWTTEALAAQLQITPAHLHRLCRHYLGMAPGQYLMLLRMRRARELLLAGLGVGQTAAAVGYLEVASFSRRFTRHFGHNPSRLKPAAPGFVAKAEAD</sequence>
<keyword evidence="8" id="KW-1185">Reference proteome</keyword>
<dbReference type="InterPro" id="IPR009057">
    <property type="entry name" value="Homeodomain-like_sf"/>
</dbReference>
<dbReference type="InterPro" id="IPR037923">
    <property type="entry name" value="HTH-like"/>
</dbReference>
<evidence type="ECO:0000313" key="8">
    <source>
        <dbReference type="Proteomes" id="UP001061302"/>
    </source>
</evidence>
<feature type="domain" description="HTH araC/xylS-type" evidence="6">
    <location>
        <begin position="189"/>
        <end position="286"/>
    </location>
</feature>
<dbReference type="RefSeq" id="WP_263124864.1">
    <property type="nucleotide sequence ID" value="NZ_CP106753.1"/>
</dbReference>
<dbReference type="Proteomes" id="UP001061302">
    <property type="component" value="Chromosome"/>
</dbReference>
<keyword evidence="5" id="KW-0472">Membrane</keyword>
<dbReference type="PROSITE" id="PS00041">
    <property type="entry name" value="HTH_ARAC_FAMILY_1"/>
    <property type="match status" value="1"/>
</dbReference>
<organism evidence="7 8">
    <name type="scientific">Chitiniphilus purpureus</name>
    <dbReference type="NCBI Taxonomy" id="2981137"/>
    <lineage>
        <taxon>Bacteria</taxon>
        <taxon>Pseudomonadati</taxon>
        <taxon>Pseudomonadota</taxon>
        <taxon>Betaproteobacteria</taxon>
        <taxon>Neisseriales</taxon>
        <taxon>Chitinibacteraceae</taxon>
        <taxon>Chitiniphilus</taxon>
    </lineage>
</organism>
<evidence type="ECO:0000256" key="1">
    <source>
        <dbReference type="ARBA" id="ARBA00023015"/>
    </source>
</evidence>
<dbReference type="InterPro" id="IPR050204">
    <property type="entry name" value="AraC_XylS_family_regulators"/>
</dbReference>
<keyword evidence="5" id="KW-0812">Transmembrane</keyword>
<evidence type="ECO:0000313" key="7">
    <source>
        <dbReference type="EMBL" id="UXY15455.1"/>
    </source>
</evidence>
<dbReference type="SMART" id="SM00342">
    <property type="entry name" value="HTH_ARAC"/>
    <property type="match status" value="1"/>
</dbReference>
<keyword evidence="4" id="KW-0804">Transcription</keyword>
<dbReference type="InterPro" id="IPR018060">
    <property type="entry name" value="HTH_AraC"/>
</dbReference>
<keyword evidence="5" id="KW-1133">Transmembrane helix</keyword>
<dbReference type="Pfam" id="PF12833">
    <property type="entry name" value="HTH_18"/>
    <property type="match status" value="1"/>
</dbReference>
<name>A0ABY6DM59_9NEIS</name>
<proteinExistence type="predicted"/>
<dbReference type="SUPFAM" id="SSF46689">
    <property type="entry name" value="Homeodomain-like"/>
    <property type="match status" value="2"/>
</dbReference>
<keyword evidence="1" id="KW-0805">Transcription regulation</keyword>
<evidence type="ECO:0000256" key="4">
    <source>
        <dbReference type="ARBA" id="ARBA00023163"/>
    </source>
</evidence>
<keyword evidence="3" id="KW-0010">Activator</keyword>
<dbReference type="SUPFAM" id="SSF51215">
    <property type="entry name" value="Regulatory protein AraC"/>
    <property type="match status" value="1"/>
</dbReference>
<evidence type="ECO:0000256" key="3">
    <source>
        <dbReference type="ARBA" id="ARBA00023159"/>
    </source>
</evidence>
<dbReference type="Gene3D" id="1.10.10.60">
    <property type="entry name" value="Homeodomain-like"/>
    <property type="match status" value="1"/>
</dbReference>
<dbReference type="PROSITE" id="PS01124">
    <property type="entry name" value="HTH_ARAC_FAMILY_2"/>
    <property type="match status" value="1"/>
</dbReference>
<evidence type="ECO:0000256" key="5">
    <source>
        <dbReference type="SAM" id="Phobius"/>
    </source>
</evidence>
<dbReference type="InterPro" id="IPR018062">
    <property type="entry name" value="HTH_AraC-typ_CS"/>
</dbReference>
<accession>A0ABY6DM59</accession>
<feature type="transmembrane region" description="Helical" evidence="5">
    <location>
        <begin position="246"/>
        <end position="263"/>
    </location>
</feature>
<dbReference type="EMBL" id="CP106753">
    <property type="protein sequence ID" value="UXY15455.1"/>
    <property type="molecule type" value="Genomic_DNA"/>
</dbReference>
<evidence type="ECO:0000256" key="2">
    <source>
        <dbReference type="ARBA" id="ARBA00023125"/>
    </source>
</evidence>
<protein>
    <submittedName>
        <fullName evidence="7">Helix-turn-helix transcriptional regulator</fullName>
    </submittedName>
</protein>
<dbReference type="PANTHER" id="PTHR46796">
    <property type="entry name" value="HTH-TYPE TRANSCRIPTIONAL ACTIVATOR RHAS-RELATED"/>
    <property type="match status" value="1"/>
</dbReference>
<evidence type="ECO:0000259" key="6">
    <source>
        <dbReference type="PROSITE" id="PS01124"/>
    </source>
</evidence>
<gene>
    <name evidence="7" type="ORF">N8I74_00115</name>
</gene>